<feature type="transmembrane region" description="Helical" evidence="1">
    <location>
        <begin position="429"/>
        <end position="448"/>
    </location>
</feature>
<keyword evidence="1" id="KW-0812">Transmembrane</keyword>
<feature type="non-terminal residue" evidence="2">
    <location>
        <position position="1"/>
    </location>
</feature>
<comment type="caution">
    <text evidence="2">The sequence shown here is derived from an EMBL/GenBank/DDBJ whole genome shotgun (WGS) entry which is preliminary data.</text>
</comment>
<reference evidence="2 3" key="1">
    <citation type="journal article" date="2015" name="Genome Biol. Evol.">
        <title>Comparative Genomics of a Bacterivorous Green Alga Reveals Evolutionary Causalities and Consequences of Phago-Mixotrophic Mode of Nutrition.</title>
        <authorList>
            <person name="Burns J.A."/>
            <person name="Paasch A."/>
            <person name="Narechania A."/>
            <person name="Kim E."/>
        </authorList>
    </citation>
    <scope>NUCLEOTIDE SEQUENCE [LARGE SCALE GENOMIC DNA]</scope>
    <source>
        <strain evidence="2 3">PLY_AMNH</strain>
    </source>
</reference>
<feature type="transmembrane region" description="Helical" evidence="1">
    <location>
        <begin position="515"/>
        <end position="538"/>
    </location>
</feature>
<protein>
    <submittedName>
        <fullName evidence="2">Uncharacterized protein</fullName>
    </submittedName>
</protein>
<sequence length="634" mass="71975">RRMGFFRHAQKTPRKNEKATATALFKLMRLNPVCLKLSIPLDYLELRAKEDRRGDGPSHLAPADVPAHLADISPPEEQVASPRVSATRLQRLLAKKSGGSAWKTLQKKIMLLPVERMLGTALVHAFLGIRSIIAQEDLALQAHMASSAPWQMPLDRSFNWYVNVFKVLLNSIDREGWYQKSRLFNVIFLQRGDGSFEMSQFLATMLKAGRPVEDLVLNPLAEHDVHELEISIPIELQQMFDEVEWAAQVRDGVRATAEGGELEKVHPGEPALRNRLEMREMWATILVMQWLENLPFSWTENPADPPSQQVTIRQRSALFIQSLCVKYPQLEALLPNLTEAASTKLEAWQVRHREKIIEVYNTVGPLAHLRKEPPFLELPWTQKKRKLHRLARRLSSATKRNIKWGLKAHPLTAIGLVGATEPFSRSERVLIQANTFVMMLLFTVWFYYSKAVNCCQDFRAVISCPRERDVEEPCFGFPSGVALREGADEGLLPEEVQAMDFTCNAFPQSTFTGKVWVIVIIVGILTPMTMILSQLFIMASNATIPANWGTYRTKKSEKLFGRTLTAVVQTIFLMCYAVFFNFQKFNKAMAVTLVSLLGILINARYVRAVIQAFVEAYKRLLHWSSVDSSAFAAR</sequence>
<dbReference type="EMBL" id="LGRX02018185">
    <property type="protein sequence ID" value="KAK3260095.1"/>
    <property type="molecule type" value="Genomic_DNA"/>
</dbReference>
<dbReference type="Proteomes" id="UP001190700">
    <property type="component" value="Unassembled WGS sequence"/>
</dbReference>
<feature type="transmembrane region" description="Helical" evidence="1">
    <location>
        <begin position="559"/>
        <end position="579"/>
    </location>
</feature>
<keyword evidence="1" id="KW-1133">Transmembrane helix</keyword>
<evidence type="ECO:0000313" key="2">
    <source>
        <dbReference type="EMBL" id="KAK3260095.1"/>
    </source>
</evidence>
<evidence type="ECO:0000256" key="1">
    <source>
        <dbReference type="SAM" id="Phobius"/>
    </source>
</evidence>
<proteinExistence type="predicted"/>
<evidence type="ECO:0000313" key="3">
    <source>
        <dbReference type="Proteomes" id="UP001190700"/>
    </source>
</evidence>
<name>A0AAE0FI06_9CHLO</name>
<dbReference type="AlphaFoldDB" id="A0AAE0FI06"/>
<accession>A0AAE0FI06</accession>
<gene>
    <name evidence="2" type="ORF">CYMTET_30933</name>
</gene>
<organism evidence="2 3">
    <name type="scientific">Cymbomonas tetramitiformis</name>
    <dbReference type="NCBI Taxonomy" id="36881"/>
    <lineage>
        <taxon>Eukaryota</taxon>
        <taxon>Viridiplantae</taxon>
        <taxon>Chlorophyta</taxon>
        <taxon>Pyramimonadophyceae</taxon>
        <taxon>Pyramimonadales</taxon>
        <taxon>Pyramimonadaceae</taxon>
        <taxon>Cymbomonas</taxon>
    </lineage>
</organism>
<keyword evidence="3" id="KW-1185">Reference proteome</keyword>
<keyword evidence="1" id="KW-0472">Membrane</keyword>